<dbReference type="EMBL" id="CP045702">
    <property type="protein sequence ID" value="QNE78328.1"/>
    <property type="molecule type" value="Genomic_DNA"/>
</dbReference>
<dbReference type="AlphaFoldDB" id="A0A7G7BSL3"/>
<feature type="signal peptide" evidence="7">
    <location>
        <begin position="1"/>
        <end position="21"/>
    </location>
</feature>
<evidence type="ECO:0000313" key="9">
    <source>
        <dbReference type="EMBL" id="QNE78328.1"/>
    </source>
</evidence>
<dbReference type="InterPro" id="IPR046357">
    <property type="entry name" value="PPIase_dom_sf"/>
</dbReference>
<dbReference type="FunFam" id="3.10.50.40:FF:000006">
    <property type="entry name" value="Peptidyl-prolyl cis-trans isomerase"/>
    <property type="match status" value="1"/>
</dbReference>
<organism evidence="9 10">
    <name type="scientific">Streptomyces finlayi</name>
    <dbReference type="NCBI Taxonomy" id="67296"/>
    <lineage>
        <taxon>Bacteria</taxon>
        <taxon>Bacillati</taxon>
        <taxon>Actinomycetota</taxon>
        <taxon>Actinomycetes</taxon>
        <taxon>Kitasatosporales</taxon>
        <taxon>Streptomycetaceae</taxon>
        <taxon>Streptomyces</taxon>
    </lineage>
</organism>
<dbReference type="EC" id="5.2.1.8" evidence="6"/>
<keyword evidence="7" id="KW-0732">Signal</keyword>
<dbReference type="RefSeq" id="WP_185301782.1">
    <property type="nucleotide sequence ID" value="NZ_CP045702.1"/>
</dbReference>
<keyword evidence="10" id="KW-1185">Reference proteome</keyword>
<comment type="similarity">
    <text evidence="2 6">Belongs to the FKBP-type PPIase family.</text>
</comment>
<proteinExistence type="inferred from homology"/>
<accession>A0A7G7BSL3</accession>
<evidence type="ECO:0000259" key="8">
    <source>
        <dbReference type="PROSITE" id="PS50059"/>
    </source>
</evidence>
<dbReference type="Proteomes" id="UP000515307">
    <property type="component" value="Chromosome"/>
</dbReference>
<keyword evidence="3 5" id="KW-0697">Rotamase</keyword>
<dbReference type="Pfam" id="PF00254">
    <property type="entry name" value="FKBP_C"/>
    <property type="match status" value="2"/>
</dbReference>
<keyword evidence="4 5" id="KW-0413">Isomerase</keyword>
<evidence type="ECO:0000256" key="5">
    <source>
        <dbReference type="PROSITE-ProRule" id="PRU00277"/>
    </source>
</evidence>
<dbReference type="PANTHER" id="PTHR43811">
    <property type="entry name" value="FKBP-TYPE PEPTIDYL-PROLYL CIS-TRANS ISOMERASE FKPA"/>
    <property type="match status" value="1"/>
</dbReference>
<protein>
    <recommendedName>
        <fullName evidence="6">Peptidyl-prolyl cis-trans isomerase</fullName>
        <ecNumber evidence="6">5.2.1.8</ecNumber>
    </recommendedName>
</protein>
<dbReference type="SUPFAM" id="SSF54534">
    <property type="entry name" value="FKBP-like"/>
    <property type="match status" value="2"/>
</dbReference>
<evidence type="ECO:0000256" key="4">
    <source>
        <dbReference type="ARBA" id="ARBA00023235"/>
    </source>
</evidence>
<dbReference type="Gene3D" id="3.10.50.40">
    <property type="match status" value="2"/>
</dbReference>
<dbReference type="PROSITE" id="PS50059">
    <property type="entry name" value="FKBP_PPIASE"/>
    <property type="match status" value="2"/>
</dbReference>
<dbReference type="InterPro" id="IPR001179">
    <property type="entry name" value="PPIase_FKBP_dom"/>
</dbReference>
<evidence type="ECO:0000256" key="2">
    <source>
        <dbReference type="ARBA" id="ARBA00006577"/>
    </source>
</evidence>
<dbReference type="PROSITE" id="PS51257">
    <property type="entry name" value="PROKAR_LIPOPROTEIN"/>
    <property type="match status" value="1"/>
</dbReference>
<feature type="domain" description="PPIase FKBP-type" evidence="8">
    <location>
        <begin position="224"/>
        <end position="311"/>
    </location>
</feature>
<name>A0A7G7BSL3_9ACTN</name>
<evidence type="ECO:0000256" key="1">
    <source>
        <dbReference type="ARBA" id="ARBA00000971"/>
    </source>
</evidence>
<evidence type="ECO:0000256" key="7">
    <source>
        <dbReference type="SAM" id="SignalP"/>
    </source>
</evidence>
<feature type="chain" id="PRO_5028844069" description="Peptidyl-prolyl cis-trans isomerase" evidence="7">
    <location>
        <begin position="22"/>
        <end position="311"/>
    </location>
</feature>
<reference evidence="10" key="1">
    <citation type="submission" date="2019-10" db="EMBL/GenBank/DDBJ databases">
        <title>Antimicrobial potential of Antarctic Bacteria.</title>
        <authorList>
            <person name="Benaud N."/>
            <person name="Edwards R.J."/>
            <person name="Ferrari B.C."/>
        </authorList>
    </citation>
    <scope>NUCLEOTIDE SEQUENCE [LARGE SCALE GENOMIC DNA]</scope>
    <source>
        <strain evidence="10">NBSH44</strain>
    </source>
</reference>
<feature type="domain" description="PPIase FKBP-type" evidence="8">
    <location>
        <begin position="77"/>
        <end position="165"/>
    </location>
</feature>
<evidence type="ECO:0000313" key="10">
    <source>
        <dbReference type="Proteomes" id="UP000515307"/>
    </source>
</evidence>
<comment type="catalytic activity">
    <reaction evidence="1 5 6">
        <text>[protein]-peptidylproline (omega=180) = [protein]-peptidylproline (omega=0)</text>
        <dbReference type="Rhea" id="RHEA:16237"/>
        <dbReference type="Rhea" id="RHEA-COMP:10747"/>
        <dbReference type="Rhea" id="RHEA-COMP:10748"/>
        <dbReference type="ChEBI" id="CHEBI:83833"/>
        <dbReference type="ChEBI" id="CHEBI:83834"/>
        <dbReference type="EC" id="5.2.1.8"/>
    </reaction>
</comment>
<sequence>MRRLAGLLVVPLLLLSTAACGDEKGSDSASSKNGVPAITAGAKFGEKPTLAKGEGDPPKELQTEVISGGDGAKLKNGDAIQVNYLGQSWDSAKPFDNSFDKGQPFDLTLGAGMVIQGWDKGLVGQKVGSRVELVIPPELGYGAQGQGDIKPNATLVFVVDIVKATQIPASAKGSEVAQDNIDLPKVGTKTDGKAPTVTIPKSDPPKKLVSSYVLESDGEVIKESDSVVVNYVGLLWKGSKPFDSTYQTGKTATFPLAQITLKGLKDGLVDKKVGSRVLLVIPPDQGFGDKAQQTVPANSTLVFAVDILAKM</sequence>
<dbReference type="PANTHER" id="PTHR43811:SF19">
    <property type="entry name" value="39 KDA FK506-BINDING NUCLEAR PROTEIN"/>
    <property type="match status" value="1"/>
</dbReference>
<evidence type="ECO:0000256" key="6">
    <source>
        <dbReference type="RuleBase" id="RU003915"/>
    </source>
</evidence>
<evidence type="ECO:0000256" key="3">
    <source>
        <dbReference type="ARBA" id="ARBA00023110"/>
    </source>
</evidence>
<dbReference type="KEGG" id="sfiy:F0344_30290"/>
<gene>
    <name evidence="9" type="ORF">F0344_30290</name>
</gene>
<dbReference type="GO" id="GO:0003755">
    <property type="term" value="F:peptidyl-prolyl cis-trans isomerase activity"/>
    <property type="evidence" value="ECO:0007669"/>
    <property type="project" value="UniProtKB-UniRule"/>
</dbReference>